<dbReference type="EMBL" id="MU393474">
    <property type="protein sequence ID" value="KAI4865277.1"/>
    <property type="molecule type" value="Genomic_DNA"/>
</dbReference>
<reference evidence="1 2" key="1">
    <citation type="journal article" date="2022" name="New Phytol.">
        <title>Ecological generalism drives hyperdiversity of secondary metabolite gene clusters in xylarialean endophytes.</title>
        <authorList>
            <person name="Franco M.E.E."/>
            <person name="Wisecaver J.H."/>
            <person name="Arnold A.E."/>
            <person name="Ju Y.M."/>
            <person name="Slot J.C."/>
            <person name="Ahrendt S."/>
            <person name="Moore L.P."/>
            <person name="Eastman K.E."/>
            <person name="Scott K."/>
            <person name="Konkel Z."/>
            <person name="Mondo S.J."/>
            <person name="Kuo A."/>
            <person name="Hayes R.D."/>
            <person name="Haridas S."/>
            <person name="Andreopoulos B."/>
            <person name="Riley R."/>
            <person name="LaButti K."/>
            <person name="Pangilinan J."/>
            <person name="Lipzen A."/>
            <person name="Amirebrahimi M."/>
            <person name="Yan J."/>
            <person name="Adam C."/>
            <person name="Keymanesh K."/>
            <person name="Ng V."/>
            <person name="Louie K."/>
            <person name="Northen T."/>
            <person name="Drula E."/>
            <person name="Henrissat B."/>
            <person name="Hsieh H.M."/>
            <person name="Youens-Clark K."/>
            <person name="Lutzoni F."/>
            <person name="Miadlikowska J."/>
            <person name="Eastwood D.C."/>
            <person name="Hamelin R.C."/>
            <person name="Grigoriev I.V."/>
            <person name="U'Ren J.M."/>
        </authorList>
    </citation>
    <scope>NUCLEOTIDE SEQUENCE [LARGE SCALE GENOMIC DNA]</scope>
    <source>
        <strain evidence="1 2">CBS 119005</strain>
    </source>
</reference>
<name>A0ACB9Z1U7_9PEZI</name>
<sequence>MAAVSVASYLRYKKDTSVFLTWLNEASQKHAPRLKGKARAGAKKAIDESTASGTAAPPHIKLSTGQIFQKIELVLNLVGTPKAEVVPLGVQQALLSCIDARERFASWYRRTRPGTYESSDSAHQYFIEILKTGLSLFEHKDGHSSSTTSSGSKVDEKDEVFIADMFKDLNIEDTRVTPNPKKAKDTSTSEGSTKTTATAEVELERSDEEIDFAIYCLFLDIYRILVETRKIWDRVKSRKLSIMHATLLIAAALDLVRRAEAEIMELWTSSNFAGDFAEKFRRGTYPAFLGRIYNPEKLEAHSMKRLKDKNAAERIIPLVPLDEFVLLPLAYTLVDFSFINSIRLNKDMPNSSFHFIAVPPSALDTVNSDGSVAPDDSQTLKARAEDKYLMETFHDMRFTQGIRDGLYDALIEVDEGAKPPFLPPHDILHNALRPVWEESTVSMTAVFAARLLVDMHDVCGLTGVSVQSEAAEIYVARSTHLVNTYYSSDMADFEWPTGDGFQSIIDQIRERIDCNFTSSPLWCELKTTAVEMVKGKKEAMDERAAELAKPLIVPNESDNFLMQANLLYGGSALLDSISLLEVAGIGIASQSFSIMCMAHVYNAVKQLHQLDMMWPEMDQAIKLQELALFANKIPTTRADMWNLFNYIVGLSITGNTIRPRDFKPTLASGVIGNYFDGKEDLSRLIYQLENEATQSEDSSKQSSHKKRGKGIQKSSTASAPESSPTAIDTTRHLAIQKLLHDLEKYFDTVLPVMSFDYIALTTTCSRMLSSLQKELVSHLGAKYNDDIQTRRVPGRVEVVRQMLHQNFQVSVAHGVAKQKAKKDGDRAAIHSLPEAAPVGPQLQHAAKFLRKFLVGKAVAART</sequence>
<comment type="caution">
    <text evidence="1">The sequence shown here is derived from an EMBL/GenBank/DDBJ whole genome shotgun (WGS) entry which is preliminary data.</text>
</comment>
<dbReference type="Proteomes" id="UP001497700">
    <property type="component" value="Unassembled WGS sequence"/>
</dbReference>
<proteinExistence type="predicted"/>
<keyword evidence="2" id="KW-1185">Reference proteome</keyword>
<organism evidence="1 2">
    <name type="scientific">Hypoxylon rubiginosum</name>
    <dbReference type="NCBI Taxonomy" id="110542"/>
    <lineage>
        <taxon>Eukaryota</taxon>
        <taxon>Fungi</taxon>
        <taxon>Dikarya</taxon>
        <taxon>Ascomycota</taxon>
        <taxon>Pezizomycotina</taxon>
        <taxon>Sordariomycetes</taxon>
        <taxon>Xylariomycetidae</taxon>
        <taxon>Xylariales</taxon>
        <taxon>Hypoxylaceae</taxon>
        <taxon>Hypoxylon</taxon>
    </lineage>
</organism>
<evidence type="ECO:0000313" key="1">
    <source>
        <dbReference type="EMBL" id="KAI4865277.1"/>
    </source>
</evidence>
<accession>A0ACB9Z1U7</accession>
<protein>
    <submittedName>
        <fullName evidence="1">Uncharacterized protein</fullName>
    </submittedName>
</protein>
<evidence type="ECO:0000313" key="2">
    <source>
        <dbReference type="Proteomes" id="UP001497700"/>
    </source>
</evidence>
<gene>
    <name evidence="1" type="ORF">F4820DRAFT_469933</name>
</gene>